<accession>A0A9P6IW73</accession>
<keyword evidence="2" id="KW-1185">Reference proteome</keyword>
<sequence>PKLSKEFHRDQYSKVVVFSGVDQCVKLTEPASNLESKSSSATTTTTDVKNDVGAKMDKHFMDNIVTQSFA</sequence>
<proteinExistence type="predicted"/>
<reference evidence="1" key="1">
    <citation type="journal article" date="2020" name="Fungal Divers.">
        <title>Resolving the Mortierellaceae phylogeny through synthesis of multi-gene phylogenetics and phylogenomics.</title>
        <authorList>
            <person name="Vandepol N."/>
            <person name="Liber J."/>
            <person name="Desiro A."/>
            <person name="Na H."/>
            <person name="Kennedy M."/>
            <person name="Barry K."/>
            <person name="Grigoriev I.V."/>
            <person name="Miller A.N."/>
            <person name="O'Donnell K."/>
            <person name="Stajich J.E."/>
            <person name="Bonito G."/>
        </authorList>
    </citation>
    <scope>NUCLEOTIDE SEQUENCE</scope>
    <source>
        <strain evidence="1">MES-2147</strain>
    </source>
</reference>
<evidence type="ECO:0000313" key="1">
    <source>
        <dbReference type="EMBL" id="KAF9950424.1"/>
    </source>
</evidence>
<dbReference type="AlphaFoldDB" id="A0A9P6IW73"/>
<name>A0A9P6IW73_9FUNG</name>
<gene>
    <name evidence="1" type="ORF">BGZ65_006625</name>
</gene>
<feature type="non-terminal residue" evidence="1">
    <location>
        <position position="1"/>
    </location>
</feature>
<dbReference type="EMBL" id="JAAAHW010007183">
    <property type="protein sequence ID" value="KAF9950424.1"/>
    <property type="molecule type" value="Genomic_DNA"/>
</dbReference>
<dbReference type="OrthoDB" id="10064708at2759"/>
<organism evidence="1 2">
    <name type="scientific">Modicella reniformis</name>
    <dbReference type="NCBI Taxonomy" id="1440133"/>
    <lineage>
        <taxon>Eukaryota</taxon>
        <taxon>Fungi</taxon>
        <taxon>Fungi incertae sedis</taxon>
        <taxon>Mucoromycota</taxon>
        <taxon>Mortierellomycotina</taxon>
        <taxon>Mortierellomycetes</taxon>
        <taxon>Mortierellales</taxon>
        <taxon>Mortierellaceae</taxon>
        <taxon>Modicella</taxon>
    </lineage>
</organism>
<evidence type="ECO:0000313" key="2">
    <source>
        <dbReference type="Proteomes" id="UP000749646"/>
    </source>
</evidence>
<protein>
    <submittedName>
        <fullName evidence="1">Uncharacterized protein</fullName>
    </submittedName>
</protein>
<dbReference type="Proteomes" id="UP000749646">
    <property type="component" value="Unassembled WGS sequence"/>
</dbReference>
<comment type="caution">
    <text evidence="1">The sequence shown here is derived from an EMBL/GenBank/DDBJ whole genome shotgun (WGS) entry which is preliminary data.</text>
</comment>